<evidence type="ECO:0000256" key="1">
    <source>
        <dbReference type="SAM" id="MobiDB-lite"/>
    </source>
</evidence>
<accession>A0A0X3PZ67</accession>
<feature type="region of interest" description="Disordered" evidence="1">
    <location>
        <begin position="17"/>
        <end position="66"/>
    </location>
</feature>
<gene>
    <name evidence="2" type="primary">T2EB</name>
    <name evidence="2" type="ORF">TR139468</name>
</gene>
<keyword evidence="2" id="KW-0648">Protein biosynthesis</keyword>
<keyword evidence="2" id="KW-0396">Initiation factor</keyword>
<sequence length="113" mass="12674">MDPSLVKEREAFLRRARTMQYVETPRINQQAASSSVKSSSPSPSPAKRLATNPAQRDYLTMDSRPQNQGRFALLSKVVKYMKLATSFGTRRSSSFGRRNPRRNHASGRSIVGC</sequence>
<proteinExistence type="predicted"/>
<dbReference type="GO" id="GO:0003743">
    <property type="term" value="F:translation initiation factor activity"/>
    <property type="evidence" value="ECO:0007669"/>
    <property type="project" value="UniProtKB-KW"/>
</dbReference>
<dbReference type="EMBL" id="GEEE01006550">
    <property type="protein sequence ID" value="JAP56675.1"/>
    <property type="molecule type" value="Transcribed_RNA"/>
</dbReference>
<reference evidence="2" key="1">
    <citation type="submission" date="2016-01" db="EMBL/GenBank/DDBJ databases">
        <title>Reference transcriptome for the parasite Schistocephalus solidus: insights into the molecular evolution of parasitism.</title>
        <authorList>
            <person name="Hebert F.O."/>
            <person name="Grambauer S."/>
            <person name="Barber I."/>
            <person name="Landry C.R."/>
            <person name="Aubin-Horth N."/>
        </authorList>
    </citation>
    <scope>NUCLEOTIDE SEQUENCE</scope>
</reference>
<protein>
    <submittedName>
        <fullName evidence="2">Transcription initiation factor IIE subunit beta</fullName>
    </submittedName>
</protein>
<feature type="region of interest" description="Disordered" evidence="1">
    <location>
        <begin position="89"/>
        <end position="113"/>
    </location>
</feature>
<dbReference type="EMBL" id="GEEE01015423">
    <property type="protein sequence ID" value="JAP47802.1"/>
    <property type="molecule type" value="Transcribed_RNA"/>
</dbReference>
<evidence type="ECO:0000313" key="2">
    <source>
        <dbReference type="EMBL" id="JAP57074.1"/>
    </source>
</evidence>
<feature type="compositionally biased region" description="Low complexity" evidence="1">
    <location>
        <begin position="31"/>
        <end position="47"/>
    </location>
</feature>
<organism evidence="2">
    <name type="scientific">Schistocephalus solidus</name>
    <name type="common">Tapeworm</name>
    <dbReference type="NCBI Taxonomy" id="70667"/>
    <lineage>
        <taxon>Eukaryota</taxon>
        <taxon>Metazoa</taxon>
        <taxon>Spiralia</taxon>
        <taxon>Lophotrochozoa</taxon>
        <taxon>Platyhelminthes</taxon>
        <taxon>Cestoda</taxon>
        <taxon>Eucestoda</taxon>
        <taxon>Diphyllobothriidea</taxon>
        <taxon>Diphyllobothriidae</taxon>
        <taxon>Schistocephalus</taxon>
    </lineage>
</organism>
<dbReference type="AlphaFoldDB" id="A0A0X3PZ67"/>
<name>A0A0X3PZ67_SCHSO</name>
<dbReference type="EMBL" id="GEEE01006151">
    <property type="protein sequence ID" value="JAP57074.1"/>
    <property type="molecule type" value="Transcribed_RNA"/>
</dbReference>